<dbReference type="InterPro" id="IPR007255">
    <property type="entry name" value="COG8"/>
</dbReference>
<keyword evidence="10" id="KW-1185">Reference proteome</keyword>
<dbReference type="OrthoDB" id="1661054at2759"/>
<evidence type="ECO:0000256" key="5">
    <source>
        <dbReference type="ARBA" id="ARBA00022927"/>
    </source>
</evidence>
<dbReference type="GO" id="GO:0032258">
    <property type="term" value="P:cytoplasm to vacuole targeting by the Cvt pathway"/>
    <property type="evidence" value="ECO:0007669"/>
    <property type="project" value="TreeGrafter"/>
</dbReference>
<dbReference type="RefSeq" id="XP_018988457.1">
    <property type="nucleotide sequence ID" value="XM_019132737.1"/>
</dbReference>
<comment type="subcellular location">
    <subcellularLocation>
        <location evidence="1">Golgi apparatus membrane</location>
        <topology evidence="1">Peripheral membrane protein</topology>
    </subcellularLocation>
</comment>
<dbReference type="PANTHER" id="PTHR21311">
    <property type="entry name" value="CONSERVED OLIGOMERIC GOLGI COMPLEX COMPONENT 8"/>
    <property type="match status" value="1"/>
</dbReference>
<name>A0A1E3QZL6_9ASCO</name>
<keyword evidence="5" id="KW-0653">Protein transport</keyword>
<evidence type="ECO:0000256" key="3">
    <source>
        <dbReference type="ARBA" id="ARBA00020983"/>
    </source>
</evidence>
<keyword evidence="7" id="KW-0472">Membrane</keyword>
<dbReference type="Proteomes" id="UP000094336">
    <property type="component" value="Unassembled WGS sequence"/>
</dbReference>
<reference evidence="10" key="1">
    <citation type="submission" date="2016-05" db="EMBL/GenBank/DDBJ databases">
        <title>Comparative genomics of biotechnologically important yeasts.</title>
        <authorList>
            <consortium name="DOE Joint Genome Institute"/>
            <person name="Riley R."/>
            <person name="Haridas S."/>
            <person name="Wolfe K.H."/>
            <person name="Lopes M.R."/>
            <person name="Hittinger C.T."/>
            <person name="Goker M."/>
            <person name="Salamov A."/>
            <person name="Wisecaver J."/>
            <person name="Long T.M."/>
            <person name="Aerts A.L."/>
            <person name="Barry K."/>
            <person name="Choi C."/>
            <person name="Clum A."/>
            <person name="Coughlan A.Y."/>
            <person name="Deshpande S."/>
            <person name="Douglass A.P."/>
            <person name="Hanson S.J."/>
            <person name="Klenk H.-P."/>
            <person name="Labutti K."/>
            <person name="Lapidus A."/>
            <person name="Lindquist E."/>
            <person name="Lipzen A."/>
            <person name="Meier-Kolthoff J.P."/>
            <person name="Ohm R.A."/>
            <person name="Otillar R.P."/>
            <person name="Pangilinan J."/>
            <person name="Peng Y."/>
            <person name="Rokas A."/>
            <person name="Rosa C.A."/>
            <person name="Scheuner C."/>
            <person name="Sibirny A.A."/>
            <person name="Slot J.C."/>
            <person name="Stielow J.B."/>
            <person name="Sun H."/>
            <person name="Kurtzman C.P."/>
            <person name="Blackwell M."/>
            <person name="Grigoriev I.V."/>
            <person name="Jeffries T.W."/>
        </authorList>
    </citation>
    <scope>NUCLEOTIDE SEQUENCE [LARGE SCALE GENOMIC DNA]</scope>
    <source>
        <strain evidence="10">NRRL Y-12698</strain>
    </source>
</reference>
<sequence length="427" mass="48067">MPSNSLDLLLETLSEDMSPEMASLLADPAVHADCVVYLDTLFSSLSDLLLSSLPPSMSDTGTTQETHKTIVEEIAELSSKQRSLEARLKECTVSKSLAIVESSVNLFTFYEGFQTKFDNKMGTLQTEIKAVKSQKWKQPVPESKLMNVDSTINILNNLPLLTDLLELPSLIKICIKQGNYLEALEINLFIKRLLIRFSSSEARNSHISILHKIQRQVALELNEMMLGLLNLLSNDLKQSSLVKTMGILAKLQPFLNSATHNELKVIYFNARINFIMKEFSYLQPLLKTKTIQNLEKYLKRSIEIVREYGYSTIATYQGIFPNSDDSVYVHNFLQTVLTALLHILVAELPVMLVASPAPGHSSGSTTDAKTLKDGLLLQLYYCLLSLSRVGGQSFQFMFVNGLVDREIMEEEEWAAVEEKVNKNRVFK</sequence>
<dbReference type="GO" id="GO:0000139">
    <property type="term" value="C:Golgi membrane"/>
    <property type="evidence" value="ECO:0007669"/>
    <property type="project" value="UniProtKB-SubCell"/>
</dbReference>
<evidence type="ECO:0000256" key="7">
    <source>
        <dbReference type="ARBA" id="ARBA00023136"/>
    </source>
</evidence>
<evidence type="ECO:0000256" key="6">
    <source>
        <dbReference type="ARBA" id="ARBA00023034"/>
    </source>
</evidence>
<dbReference type="GeneID" id="30150590"/>
<dbReference type="AlphaFoldDB" id="A0A1E3QZL6"/>
<evidence type="ECO:0000256" key="1">
    <source>
        <dbReference type="ARBA" id="ARBA00004395"/>
    </source>
</evidence>
<evidence type="ECO:0000313" key="10">
    <source>
        <dbReference type="Proteomes" id="UP000094336"/>
    </source>
</evidence>
<dbReference type="GO" id="GO:0017119">
    <property type="term" value="C:Golgi transport complex"/>
    <property type="evidence" value="ECO:0007669"/>
    <property type="project" value="InterPro"/>
</dbReference>
<evidence type="ECO:0000256" key="8">
    <source>
        <dbReference type="ARBA" id="ARBA00031347"/>
    </source>
</evidence>
<evidence type="ECO:0000256" key="4">
    <source>
        <dbReference type="ARBA" id="ARBA00022448"/>
    </source>
</evidence>
<keyword evidence="6" id="KW-0333">Golgi apparatus</keyword>
<dbReference type="STRING" id="984486.A0A1E3QZL6"/>
<comment type="similarity">
    <text evidence="2">Belongs to the COG8 family.</text>
</comment>
<proteinExistence type="inferred from homology"/>
<dbReference type="Pfam" id="PF04124">
    <property type="entry name" value="Dor1"/>
    <property type="match status" value="1"/>
</dbReference>
<accession>A0A1E3QZL6</accession>
<organism evidence="9 10">
    <name type="scientific">Babjeviella inositovora NRRL Y-12698</name>
    <dbReference type="NCBI Taxonomy" id="984486"/>
    <lineage>
        <taxon>Eukaryota</taxon>
        <taxon>Fungi</taxon>
        <taxon>Dikarya</taxon>
        <taxon>Ascomycota</taxon>
        <taxon>Saccharomycotina</taxon>
        <taxon>Pichiomycetes</taxon>
        <taxon>Serinales incertae sedis</taxon>
        <taxon>Babjeviella</taxon>
    </lineage>
</organism>
<protein>
    <recommendedName>
        <fullName evidence="3">Conserved oligomeric Golgi complex subunit 8</fullName>
    </recommendedName>
    <alternativeName>
        <fullName evidence="8">Component of oligomeric Golgi complex 8</fullName>
    </alternativeName>
</protein>
<dbReference type="GO" id="GO:0006891">
    <property type="term" value="P:intra-Golgi vesicle-mediated transport"/>
    <property type="evidence" value="ECO:0007669"/>
    <property type="project" value="TreeGrafter"/>
</dbReference>
<dbReference type="PANTHER" id="PTHR21311:SF0">
    <property type="entry name" value="CONSERVED OLIGOMERIC GOLGI COMPLEX SUBUNIT 8"/>
    <property type="match status" value="1"/>
</dbReference>
<keyword evidence="4" id="KW-0813">Transport</keyword>
<dbReference type="EMBL" id="KV454426">
    <property type="protein sequence ID" value="ODQ83129.1"/>
    <property type="molecule type" value="Genomic_DNA"/>
</dbReference>
<evidence type="ECO:0000256" key="2">
    <source>
        <dbReference type="ARBA" id="ARBA00006419"/>
    </source>
</evidence>
<evidence type="ECO:0000313" key="9">
    <source>
        <dbReference type="EMBL" id="ODQ83129.1"/>
    </source>
</evidence>
<gene>
    <name evidence="9" type="ORF">BABINDRAFT_81227</name>
</gene>